<evidence type="ECO:0000313" key="1">
    <source>
        <dbReference type="EMBL" id="GAU42374.1"/>
    </source>
</evidence>
<keyword evidence="2" id="KW-1185">Reference proteome</keyword>
<accession>A0A2Z6NC90</accession>
<proteinExistence type="predicted"/>
<protein>
    <submittedName>
        <fullName evidence="1">Uncharacterized protein</fullName>
    </submittedName>
</protein>
<dbReference type="EMBL" id="DF973915">
    <property type="protein sequence ID" value="GAU42374.1"/>
    <property type="molecule type" value="Genomic_DNA"/>
</dbReference>
<gene>
    <name evidence="1" type="ORF">TSUD_350400</name>
</gene>
<sequence length="143" mass="16373">MLLLSRKLSSQFNVFHMSTWRGFHSQRVLFNLHIIESAFHEGDRVSARVVVHCAFLLGSSLSRNTSSLDSILYKFPPFYSIAMSNEGDSSDEIVLEEDNEQEELNYVKLCLTGRFLSDDVDSPAVSHREVLVRQASRAEYNER</sequence>
<dbReference type="AlphaFoldDB" id="A0A2Z6NC90"/>
<dbReference type="Proteomes" id="UP000242715">
    <property type="component" value="Unassembled WGS sequence"/>
</dbReference>
<reference evidence="2" key="1">
    <citation type="journal article" date="2017" name="Front. Plant Sci.">
        <title>Climate Clever Clovers: New Paradigm to Reduce the Environmental Footprint of Ruminants by Breeding Low Methanogenic Forages Utilizing Haplotype Variation.</title>
        <authorList>
            <person name="Kaur P."/>
            <person name="Appels R."/>
            <person name="Bayer P.E."/>
            <person name="Keeble-Gagnere G."/>
            <person name="Wang J."/>
            <person name="Hirakawa H."/>
            <person name="Shirasawa K."/>
            <person name="Vercoe P."/>
            <person name="Stefanova K."/>
            <person name="Durmic Z."/>
            <person name="Nichols P."/>
            <person name="Revell C."/>
            <person name="Isobe S.N."/>
            <person name="Edwards D."/>
            <person name="Erskine W."/>
        </authorList>
    </citation>
    <scope>NUCLEOTIDE SEQUENCE [LARGE SCALE GENOMIC DNA]</scope>
    <source>
        <strain evidence="2">cv. Daliak</strain>
    </source>
</reference>
<organism evidence="1 2">
    <name type="scientific">Trifolium subterraneum</name>
    <name type="common">Subterranean clover</name>
    <dbReference type="NCBI Taxonomy" id="3900"/>
    <lineage>
        <taxon>Eukaryota</taxon>
        <taxon>Viridiplantae</taxon>
        <taxon>Streptophyta</taxon>
        <taxon>Embryophyta</taxon>
        <taxon>Tracheophyta</taxon>
        <taxon>Spermatophyta</taxon>
        <taxon>Magnoliopsida</taxon>
        <taxon>eudicotyledons</taxon>
        <taxon>Gunneridae</taxon>
        <taxon>Pentapetalae</taxon>
        <taxon>rosids</taxon>
        <taxon>fabids</taxon>
        <taxon>Fabales</taxon>
        <taxon>Fabaceae</taxon>
        <taxon>Papilionoideae</taxon>
        <taxon>50 kb inversion clade</taxon>
        <taxon>NPAAA clade</taxon>
        <taxon>Hologalegina</taxon>
        <taxon>IRL clade</taxon>
        <taxon>Trifolieae</taxon>
        <taxon>Trifolium</taxon>
    </lineage>
</organism>
<name>A0A2Z6NC90_TRISU</name>
<evidence type="ECO:0000313" key="2">
    <source>
        <dbReference type="Proteomes" id="UP000242715"/>
    </source>
</evidence>